<dbReference type="KEGG" id="sact:DMT42_01130"/>
<reference evidence="1 2" key="1">
    <citation type="submission" date="2018-06" db="EMBL/GenBank/DDBJ databases">
        <title>The complete genome sequence of a nosiheptide producer Streptomyces actuosus ATCC 25421: deducing the ability of producing a new class III lantibiotics.</title>
        <authorList>
            <person name="Liu W."/>
            <person name="Sun F."/>
            <person name="Hu Y."/>
        </authorList>
    </citation>
    <scope>NUCLEOTIDE SEQUENCE [LARGE SCALE GENOMIC DNA]</scope>
    <source>
        <strain evidence="1 2">ATCC 25421</strain>
    </source>
</reference>
<dbReference type="GO" id="GO:0020037">
    <property type="term" value="F:heme binding"/>
    <property type="evidence" value="ECO:0007669"/>
    <property type="project" value="InterPro"/>
</dbReference>
<evidence type="ECO:0000313" key="2">
    <source>
        <dbReference type="Proteomes" id="UP000247634"/>
    </source>
</evidence>
<dbReference type="AlphaFoldDB" id="A0A2U9NUW3"/>
<accession>A0A2U9NUW3</accession>
<dbReference type="OrthoDB" id="3368165at2"/>
<protein>
    <submittedName>
        <fullName evidence="1">Phosphodiesterase</fullName>
    </submittedName>
</protein>
<keyword evidence="2" id="KW-1185">Reference proteome</keyword>
<proteinExistence type="predicted"/>
<dbReference type="InterPro" id="IPR020835">
    <property type="entry name" value="Catalase_sf"/>
</dbReference>
<evidence type="ECO:0000313" key="1">
    <source>
        <dbReference type="EMBL" id="AWT41069.1"/>
    </source>
</evidence>
<dbReference type="Proteomes" id="UP000247634">
    <property type="component" value="Chromosome"/>
</dbReference>
<dbReference type="EMBL" id="CP029788">
    <property type="protein sequence ID" value="AWT41069.1"/>
    <property type="molecule type" value="Genomic_DNA"/>
</dbReference>
<dbReference type="SUPFAM" id="SSF56634">
    <property type="entry name" value="Heme-dependent catalase-like"/>
    <property type="match status" value="1"/>
</dbReference>
<organism evidence="1 2">
    <name type="scientific">Streptomyces actuosus</name>
    <dbReference type="NCBI Taxonomy" id="1885"/>
    <lineage>
        <taxon>Bacteria</taxon>
        <taxon>Bacillati</taxon>
        <taxon>Actinomycetota</taxon>
        <taxon>Actinomycetes</taxon>
        <taxon>Kitasatosporales</taxon>
        <taxon>Streptomycetaceae</taxon>
        <taxon>Streptomyces</taxon>
    </lineage>
</organism>
<sequence length="242" mass="25708">MTGPSRDVAPVPAVSRQVSRVEAAFRLLGRLRGAPVLHPDGLTCEADLEVPGGGEPWAVPWLDRPGRYAATVRLSRAAGLPRRLPDGLGLAVRVDGPDGPGSVLDLLLTSSGRGQVTRHLPLPRADALAGPYSSLVSYRVSGRPCLLAAFPRRSRPAPVHGDPASLAGALSAGPLVFDLCAETPDRSWRRFAVLTVRTPLPLEPNESADYDIYAHDAQQFTPGPALAALRRAAYRGSRAGRR</sequence>
<gene>
    <name evidence="1" type="ORF">DMT42_01130</name>
</gene>
<name>A0A2U9NUW3_STRAS</name>